<gene>
    <name evidence="1" type="ORF">BTCBT_002614</name>
</gene>
<dbReference type="Proteomes" id="UP000013487">
    <property type="component" value="Unassembled WGS sequence"/>
</dbReference>
<evidence type="ECO:0000313" key="2">
    <source>
        <dbReference type="Proteomes" id="UP000013487"/>
    </source>
</evidence>
<reference evidence="1 2" key="1">
    <citation type="journal article" date="2013" name="Genome Announc.">
        <title>Draft Genome Sequence of Bacillus thuringiensis var. thuringiensis Strain T01-328, a Brazilian Isolate That Produces a Soluble Pesticide Protein, Cry1Ia.</title>
        <authorList>
            <person name="Varani A.M."/>
            <person name="Lemos M.V."/>
            <person name="Fernandes C.C."/>
            <person name="Lemos E.G."/>
            <person name="Alves E.C."/>
            <person name="Desiderio J.A."/>
        </authorList>
    </citation>
    <scope>NUCLEOTIDE SEQUENCE [LARGE SCALE GENOMIC DNA]</scope>
    <source>
        <strain evidence="1 2">T01-328</strain>
    </source>
</reference>
<dbReference type="AlphaFoldDB" id="A0AAN4KQN8"/>
<organism evidence="1 2">
    <name type="scientific">Bacillus thuringiensis T01-328</name>
    <dbReference type="NCBI Taxonomy" id="1324966"/>
    <lineage>
        <taxon>Bacteria</taxon>
        <taxon>Bacillati</taxon>
        <taxon>Bacillota</taxon>
        <taxon>Bacilli</taxon>
        <taxon>Bacillales</taxon>
        <taxon>Bacillaceae</taxon>
        <taxon>Bacillus</taxon>
        <taxon>Bacillus cereus group</taxon>
    </lineage>
</organism>
<comment type="caution">
    <text evidence="1">The sequence shown here is derived from an EMBL/GenBank/DDBJ whole genome shotgun (WGS) entry which is preliminary data.</text>
</comment>
<accession>A0AAN4KQN8</accession>
<name>A0AAN4KQN8_BACTU</name>
<sequence>MKYIIKTRAERLKFKKTELFSQINKLSLSIGLNSIWSLGHLMKLCKKSKAKNFYEWESFYFASGKKRNGLIKRMTPEKQAFMKKYTLNEKESEMIKESLSHKERIVNFEHGRKLEDIFEMGELLYDEAIKRGKRYVSVNDYVNFIYISVIDVPWMGFSREINAISKLHEKFSWLRFQRAQEREDIEFAIDYKIFRADKLLGAIQIKSEKELMNGRKGKKFPSKNVKRAKEKSKVYSEKKNVPVLFVYAEEHGKIVNKNVIRQIYKLCA</sequence>
<protein>
    <recommendedName>
        <fullName evidence="3">Restriction endonuclease</fullName>
    </recommendedName>
</protein>
<dbReference type="RefSeq" id="WP_000873972.1">
    <property type="nucleotide sequence ID" value="NZ_ARXZ02000004.1"/>
</dbReference>
<evidence type="ECO:0000313" key="1">
    <source>
        <dbReference type="EMBL" id="ERI01059.1"/>
    </source>
</evidence>
<proteinExistence type="predicted"/>
<dbReference type="EMBL" id="ARXZ02000004">
    <property type="protein sequence ID" value="ERI01059.1"/>
    <property type="molecule type" value="Genomic_DNA"/>
</dbReference>
<evidence type="ECO:0008006" key="3">
    <source>
        <dbReference type="Google" id="ProtNLM"/>
    </source>
</evidence>